<dbReference type="Proteomes" id="UP000038045">
    <property type="component" value="Unplaced"/>
</dbReference>
<feature type="region of interest" description="Disordered" evidence="1">
    <location>
        <begin position="1035"/>
        <end position="1092"/>
    </location>
</feature>
<dbReference type="WBParaSite" id="PTRK_0000157600.1">
    <property type="protein sequence ID" value="PTRK_0000157600.1"/>
    <property type="gene ID" value="PTRK_0000157600"/>
</dbReference>
<accession>A0A0N4Z3T3</accession>
<name>A0A0N4Z3T3_PARTI</name>
<evidence type="ECO:0000256" key="1">
    <source>
        <dbReference type="SAM" id="MobiDB-lite"/>
    </source>
</evidence>
<evidence type="ECO:0000313" key="2">
    <source>
        <dbReference type="Proteomes" id="UP000038045"/>
    </source>
</evidence>
<feature type="region of interest" description="Disordered" evidence="1">
    <location>
        <begin position="692"/>
        <end position="716"/>
    </location>
</feature>
<sequence length="2042" mass="217465">MILVVVVEDARVADLDIGRLVGLDVKAQARLQRARVQIGAFNAEDRTIRESRVEHGAVAAQVFGPGQMAHRRQRRTAVAARQIGLGAQTGRQQVRGLRDLARQGRIAAALDHVRIILDTGVVQVRLQNRRAHDRLAPGHLAIGLPGLAVVAAGQLLVEAVQRGRPVGAGARVHPGAAQTEVEGAQAGGAVDADVLGLDLARRQQAVGADFRLAFTDRDADVGSAVQRLLDPGQIARGFAAETGQFAVILTPAAEDARGPDGDAATVDRLGRAVAAARQHGVANEARVARRHARQGRVDLAGQAVQRAAHIVEAAVQDGVFKGRVTACGRVRDDRRGHDVQGPADGPRVRGGPGRGDGHIVADQGQLHGVGVIGQDRLQEGQIALGAGEGPGHAARRLQDVHAGAQIPFALVRLEDDLAAFQRGRALDRHPRMLGPVHAGADPQIGALLEQQVVGDGQRAERIGGVAGRQDAALLDHHIGQTAQAAQHPQLGHGRGRVDQAAVDRQQAAFDPRGAGVVVIARQDQLAAALLDDAADIVGEGGQNLGRIAVARIADVVAPHVHRTDADIDVPNVAQSRRPLERDLHLRRPPARHQVDARRVQVQRAGQQDIADQGRVVLGEVLHQQGRKARDVRGRHRGAGVSVQRSQEAVDSGVLKRRDRRRRIQRHVVRRPIHGDNGVEVEIKPRHRRDDLMARTGHAPGRGLAAEAGRRAGGQGAGIVGDGQPVCAQARVEHRRRRIDASVRAIAVACREDDQDVVVENRLVEVAVVAGQRLTDQRLGGVEGQAVGRAPAVVDNPHLARGGQINDVGLGGADDVAVDIDVAEPQEVAGGEVGRGRIDVGAEGVAEHQLAFHAAAADSACNVGAMTFPAAPRIDAAVVAVVVGHDGVQALDLARPAEQRVIHVDARVIDADGQALARQTQGIGKPPAGGVTGAWAEASLAQTRADPATATRRPALNALIMVPRNGDCTKRRVRPDSPLTVDSRRSLHLHLSRKVPTTVNHGTEVLLHDEDFTIRPRFDCLKLEFFSEPRFLERRRQASTRFRSPAQPRNPDTARQDVAPDRLGFAAAPSSDEALLRRPADQRPARPAQQPGAGAVFARLDQGAARGRGGGGAFVVDLATALMDHEGPVVHRRRPQIGQAGADGLQWRIEEPAGADDSRQFRPCLQQGGGGGPVPLPARLVEVRQVARLGVGLQPGPPAARLDPGDQGAGSASAQHVPHHQTGPDGRRQVQHLGLAARHAERHRASPGCCRPWDQRHGRGRSWRRPPPPASPYRPTDSRDSSTGSDCRAASAGRPTARPRPRCPDPAIHRRRRAGNEPRSPDPQYSAEGRSEAPALPRAAASATAGWPTYRPPPPLRAAPKPRAAARSGPRRHVRAAAAFGGGPDDVLRRVLDVAGFAVDAVLGVDDEARISAVRLVRIDDFVHARRAIQPRRFAILRQVDVDRHRRVQQLQVRGLVFGVVGVGDEDARQLVERQLPVRLGIGDRLVLRGGLGRGRVGLAVLHRAEEGEAAGQVVDPQVEHADRTAHHGAQLGQHRLGVTDDLQLLVDPRGLIGRFIRLQHIARTARDHGLIGGVGGQHAGLHGVVTALDARHVHEARRTADQGAAGEGQLGHRLEAALGDGAGAVGDARAALQMFGDRRVVLELLELVERRQEGVLVVQVNDEADGHIAVAEVVQERAAACLVVQRPAGRVLHQARLVLLGRDLPQLLQADAELLRIGGVAQVVAGHDGLGQRAAHALGDEDVFAVQFEAGLEVAGRLALAVDAEHARDDALHPAGLFLPDHMAGGHAGIDFDAQRLSLLGQPARDIAQRGDVAAVVVHEGRQGEHRQGRLPLRAQHQEFVLGDGRLERSAALLPVREEFVQRLGVDDGAGQDVTADLSRLLQHGDGDLLAVFLSPPRRRGRRARPALRRSGRTASGPHPDGGEPAGRGLHHQHRLLEDARKPRPDAPGTGRLRPLRRARRDPAEAQGGAAGRGVSSQGRAEDRRRHHADARAMARMAARGRNRRADDGDSSPRLPVAPTPGQGSGLEGHSGFVRPSAKRSG</sequence>
<feature type="compositionally biased region" description="Basic and acidic residues" evidence="1">
    <location>
        <begin position="1935"/>
        <end position="1945"/>
    </location>
</feature>
<feature type="region of interest" description="Disordered" evidence="1">
    <location>
        <begin position="1191"/>
        <end position="1370"/>
    </location>
</feature>
<keyword evidence="2" id="KW-1185">Reference proteome</keyword>
<protein>
    <submittedName>
        <fullName evidence="3">PE-PGRS family protein</fullName>
    </submittedName>
</protein>
<feature type="compositionally biased region" description="Basic residues" evidence="1">
    <location>
        <begin position="1897"/>
        <end position="1912"/>
    </location>
</feature>
<proteinExistence type="predicted"/>
<feature type="compositionally biased region" description="Low complexity" evidence="1">
    <location>
        <begin position="1331"/>
        <end position="1344"/>
    </location>
</feature>
<reference evidence="3" key="1">
    <citation type="submission" date="2017-02" db="UniProtKB">
        <authorList>
            <consortium name="WormBaseParasite"/>
        </authorList>
    </citation>
    <scope>IDENTIFICATION</scope>
</reference>
<feature type="region of interest" description="Disordered" evidence="1">
    <location>
        <begin position="1893"/>
        <end position="2042"/>
    </location>
</feature>
<feature type="region of interest" description="Disordered" evidence="1">
    <location>
        <begin position="333"/>
        <end position="354"/>
    </location>
</feature>
<evidence type="ECO:0000313" key="3">
    <source>
        <dbReference type="WBParaSite" id="PTRK_0000157600.1"/>
    </source>
</evidence>
<organism evidence="2 3">
    <name type="scientific">Parastrongyloides trichosuri</name>
    <name type="common">Possum-specific nematode worm</name>
    <dbReference type="NCBI Taxonomy" id="131310"/>
    <lineage>
        <taxon>Eukaryota</taxon>
        <taxon>Metazoa</taxon>
        <taxon>Ecdysozoa</taxon>
        <taxon>Nematoda</taxon>
        <taxon>Chromadorea</taxon>
        <taxon>Rhabditida</taxon>
        <taxon>Tylenchina</taxon>
        <taxon>Panagrolaimomorpha</taxon>
        <taxon>Strongyloidoidea</taxon>
        <taxon>Strongyloididae</taxon>
        <taxon>Parastrongyloides</taxon>
    </lineage>
</organism>
<feature type="compositionally biased region" description="Basic and acidic residues" evidence="1">
    <location>
        <begin position="1073"/>
        <end position="1083"/>
    </location>
</feature>
<feature type="compositionally biased region" description="Low complexity" evidence="1">
    <location>
        <begin position="1357"/>
        <end position="1367"/>
    </location>
</feature>